<sequence length="91" mass="9389">MLRTSAVPVRVAVIRGGMCRRFERTLAQGTGPVKCNHGTGGLEGLSGSDTGHLSTLPPKCGKPVTAGPAPACADGEITGELQELAARMNRF</sequence>
<organism evidence="1 2">
    <name type="scientific">Syntrophobacter fumaroxidans (strain DSM 10017 / MPOB)</name>
    <dbReference type="NCBI Taxonomy" id="335543"/>
    <lineage>
        <taxon>Bacteria</taxon>
        <taxon>Pseudomonadati</taxon>
        <taxon>Thermodesulfobacteriota</taxon>
        <taxon>Syntrophobacteria</taxon>
        <taxon>Syntrophobacterales</taxon>
        <taxon>Syntrophobacteraceae</taxon>
        <taxon>Syntrophobacter</taxon>
    </lineage>
</organism>
<dbReference type="Proteomes" id="UP000001784">
    <property type="component" value="Chromosome"/>
</dbReference>
<dbReference type="AlphaFoldDB" id="A0LMU3"/>
<proteinExistence type="predicted"/>
<keyword evidence="2" id="KW-1185">Reference proteome</keyword>
<gene>
    <name evidence="1" type="ordered locus">Sfum_3072</name>
</gene>
<dbReference type="EMBL" id="CP000478">
    <property type="protein sequence ID" value="ABK18745.1"/>
    <property type="molecule type" value="Genomic_DNA"/>
</dbReference>
<dbReference type="STRING" id="335543.Sfum_3072"/>
<evidence type="ECO:0000313" key="2">
    <source>
        <dbReference type="Proteomes" id="UP000001784"/>
    </source>
</evidence>
<reference evidence="1 2" key="1">
    <citation type="submission" date="2006-10" db="EMBL/GenBank/DDBJ databases">
        <title>Complete sequence of Syntrophobacter fumaroxidans MPOB.</title>
        <authorList>
            <consortium name="US DOE Joint Genome Institute"/>
            <person name="Copeland A."/>
            <person name="Lucas S."/>
            <person name="Lapidus A."/>
            <person name="Barry K."/>
            <person name="Detter J.C."/>
            <person name="Glavina del Rio T."/>
            <person name="Hammon N."/>
            <person name="Israni S."/>
            <person name="Pitluck S."/>
            <person name="Goltsman E.G."/>
            <person name="Martinez M."/>
            <person name="Schmutz J."/>
            <person name="Larimer F."/>
            <person name="Land M."/>
            <person name="Hauser L."/>
            <person name="Kyrpides N."/>
            <person name="Kim E."/>
            <person name="Boone D.R."/>
            <person name="Brockman F."/>
            <person name="Culley D."/>
            <person name="Ferry J."/>
            <person name="Gunsalus R."/>
            <person name="McInerney M.J."/>
            <person name="Morrison M."/>
            <person name="Plugge C."/>
            <person name="Rohlin L."/>
            <person name="Scholten J."/>
            <person name="Sieber J."/>
            <person name="Stams A.J.M."/>
            <person name="Worm P."/>
            <person name="Henstra A.M."/>
            <person name="Richardson P."/>
        </authorList>
    </citation>
    <scope>NUCLEOTIDE SEQUENCE [LARGE SCALE GENOMIC DNA]</scope>
    <source>
        <strain evidence="2">DSM 10017 / MPOB</strain>
    </source>
</reference>
<evidence type="ECO:0000313" key="1">
    <source>
        <dbReference type="EMBL" id="ABK18745.1"/>
    </source>
</evidence>
<protein>
    <submittedName>
        <fullName evidence="1">Uncharacterized protein</fullName>
    </submittedName>
</protein>
<accession>A0LMU3</accession>
<name>A0LMU3_SYNFM</name>
<dbReference type="HOGENOM" id="CLU_2425925_0_0_7"/>
<dbReference type="KEGG" id="sfu:Sfum_3072"/>
<dbReference type="InParanoid" id="A0LMU3"/>